<dbReference type="Proteomes" id="UP000612362">
    <property type="component" value="Unassembled WGS sequence"/>
</dbReference>
<name>A0A8J3IC62_9CHLR</name>
<dbReference type="RefSeq" id="WP_220197863.1">
    <property type="nucleotide sequence ID" value="NZ_BNJF01000004.1"/>
</dbReference>
<comment type="caution">
    <text evidence="1">The sequence shown here is derived from an EMBL/GenBank/DDBJ whole genome shotgun (WGS) entry which is preliminary data.</text>
</comment>
<sequence length="93" mass="10467">MKELLSTRFPDELQTWYRSPSKFVEELQKITSALQEEGITVGIAPKTALVTLTTKGEERWMWSPSSFLFSQELLGFAIRKGTTSGGHGMGREE</sequence>
<reference evidence="1" key="1">
    <citation type="submission" date="2020-10" db="EMBL/GenBank/DDBJ databases">
        <title>Taxonomic study of unclassified bacteria belonging to the class Ktedonobacteria.</title>
        <authorList>
            <person name="Yabe S."/>
            <person name="Wang C.M."/>
            <person name="Zheng Y."/>
            <person name="Sakai Y."/>
            <person name="Cavaletti L."/>
            <person name="Monciardini P."/>
            <person name="Donadio S."/>
        </authorList>
    </citation>
    <scope>NUCLEOTIDE SEQUENCE</scope>
    <source>
        <strain evidence="1">SOSP1-1</strain>
    </source>
</reference>
<keyword evidence="2" id="KW-1185">Reference proteome</keyword>
<dbReference type="AlphaFoldDB" id="A0A8J3IC62"/>
<organism evidence="1 2">
    <name type="scientific">Ktedonospora formicarum</name>
    <dbReference type="NCBI Taxonomy" id="2778364"/>
    <lineage>
        <taxon>Bacteria</taxon>
        <taxon>Bacillati</taxon>
        <taxon>Chloroflexota</taxon>
        <taxon>Ktedonobacteria</taxon>
        <taxon>Ktedonobacterales</taxon>
        <taxon>Ktedonobacteraceae</taxon>
        <taxon>Ktedonospora</taxon>
    </lineage>
</organism>
<evidence type="ECO:0000313" key="2">
    <source>
        <dbReference type="Proteomes" id="UP000612362"/>
    </source>
</evidence>
<gene>
    <name evidence="1" type="ORF">KSX_68470</name>
</gene>
<proteinExistence type="predicted"/>
<accession>A0A8J3IC62</accession>
<evidence type="ECO:0000313" key="1">
    <source>
        <dbReference type="EMBL" id="GHO48684.1"/>
    </source>
</evidence>
<protein>
    <submittedName>
        <fullName evidence="1">Uncharacterized protein</fullName>
    </submittedName>
</protein>
<dbReference type="EMBL" id="BNJF01000004">
    <property type="protein sequence ID" value="GHO48684.1"/>
    <property type="molecule type" value="Genomic_DNA"/>
</dbReference>